<dbReference type="PROSITE" id="PS00063">
    <property type="entry name" value="ALDOKETO_REDUCTASE_3"/>
    <property type="match status" value="1"/>
</dbReference>
<proteinExistence type="predicted"/>
<evidence type="ECO:0000313" key="3">
    <source>
        <dbReference type="Proteomes" id="UP000464658"/>
    </source>
</evidence>
<sequence>MYKKGVITIPKSTKAHRLKENADIFDFVLSDEDMKRLSDLNENKRIGPDPDNFDF</sequence>
<feature type="domain" description="NADP-dependent oxidoreductase" evidence="1">
    <location>
        <begin position="4"/>
        <end position="41"/>
    </location>
</feature>
<protein>
    <recommendedName>
        <fullName evidence="1">NADP-dependent oxidoreductase domain-containing protein</fullName>
    </recommendedName>
</protein>
<dbReference type="SUPFAM" id="SSF51430">
    <property type="entry name" value="NAD(P)-linked oxidoreductase"/>
    <property type="match status" value="1"/>
</dbReference>
<gene>
    <name evidence="2" type="ORF">BsIDN1_53070</name>
</gene>
<dbReference type="EMBL" id="AP021906">
    <property type="protein sequence ID" value="BBP91689.1"/>
    <property type="molecule type" value="Genomic_DNA"/>
</dbReference>
<accession>A0A5S9MIP0</accession>
<evidence type="ECO:0000313" key="2">
    <source>
        <dbReference type="EMBL" id="BBP91689.1"/>
    </source>
</evidence>
<evidence type="ECO:0000259" key="1">
    <source>
        <dbReference type="Pfam" id="PF00248"/>
    </source>
</evidence>
<organism evidence="2 3">
    <name type="scientific">Bacillus safensis</name>
    <dbReference type="NCBI Taxonomy" id="561879"/>
    <lineage>
        <taxon>Bacteria</taxon>
        <taxon>Bacillati</taxon>
        <taxon>Bacillota</taxon>
        <taxon>Bacilli</taxon>
        <taxon>Bacillales</taxon>
        <taxon>Bacillaceae</taxon>
        <taxon>Bacillus</taxon>
    </lineage>
</organism>
<dbReference type="InterPro" id="IPR023210">
    <property type="entry name" value="NADP_OxRdtase_dom"/>
</dbReference>
<dbReference type="InterPro" id="IPR018170">
    <property type="entry name" value="Aldo/ket_reductase_CS"/>
</dbReference>
<dbReference type="GO" id="GO:0016491">
    <property type="term" value="F:oxidoreductase activity"/>
    <property type="evidence" value="ECO:0007669"/>
    <property type="project" value="InterPro"/>
</dbReference>
<dbReference type="AlphaFoldDB" id="A0A5S9MIP0"/>
<reference evidence="2 3" key="1">
    <citation type="submission" date="2019-12" db="EMBL/GenBank/DDBJ databases">
        <title>Full genome sequence of a Bacillus safensis strain isolated from commercially available natto in Indonesia.</title>
        <authorList>
            <person name="Yoshida M."/>
            <person name="Uomi M."/>
            <person name="Waturangi D."/>
            <person name="Ekaputri J.J."/>
            <person name="Setiamarga D.H.E."/>
        </authorList>
    </citation>
    <scope>NUCLEOTIDE SEQUENCE [LARGE SCALE GENOMIC DNA]</scope>
    <source>
        <strain evidence="2 3">IDN1</strain>
    </source>
</reference>
<name>A0A5S9MIP0_BACIA</name>
<dbReference type="Gene3D" id="3.20.20.100">
    <property type="entry name" value="NADP-dependent oxidoreductase domain"/>
    <property type="match status" value="1"/>
</dbReference>
<dbReference type="Pfam" id="PF00248">
    <property type="entry name" value="Aldo_ket_red"/>
    <property type="match status" value="1"/>
</dbReference>
<dbReference type="InterPro" id="IPR036812">
    <property type="entry name" value="NAD(P)_OxRdtase_dom_sf"/>
</dbReference>
<dbReference type="Proteomes" id="UP000464658">
    <property type="component" value="Chromosome"/>
</dbReference>